<dbReference type="PANTHER" id="PTHR15346">
    <property type="entry name" value="DYNACTIN SUBUNIT"/>
    <property type="match status" value="1"/>
</dbReference>
<dbReference type="GO" id="GO:0005737">
    <property type="term" value="C:cytoplasm"/>
    <property type="evidence" value="ECO:0007669"/>
    <property type="project" value="UniProtKB-SubCell"/>
</dbReference>
<sequence>MAPSKYSNLPDIDTEPEVYETPNTISVTTETNAEETDEEYEAENEDIIKSSITLTEAAAKFKPSSEDEDTKQSVMRHRRAMYKAYVRSTLLNREEVESEIETETPRQKLRRLMFEVQELGEDITKVLVCFGNMDVK</sequence>
<dbReference type="Pfam" id="PF04912">
    <property type="entry name" value="Dynamitin"/>
    <property type="match status" value="1"/>
</dbReference>
<dbReference type="STRING" id="1314790.A0A1Y1X7K1"/>
<dbReference type="OrthoDB" id="4977at2759"/>
<evidence type="ECO:0000256" key="2">
    <source>
        <dbReference type="ARBA" id="ARBA00022490"/>
    </source>
</evidence>
<evidence type="ECO:0000313" key="3">
    <source>
        <dbReference type="EMBL" id="ORX81715.1"/>
    </source>
</evidence>
<dbReference type="InterPro" id="IPR028133">
    <property type="entry name" value="Dynamitin"/>
</dbReference>
<organism evidence="3 4">
    <name type="scientific">Basidiobolus meristosporus CBS 931.73</name>
    <dbReference type="NCBI Taxonomy" id="1314790"/>
    <lineage>
        <taxon>Eukaryota</taxon>
        <taxon>Fungi</taxon>
        <taxon>Fungi incertae sedis</taxon>
        <taxon>Zoopagomycota</taxon>
        <taxon>Entomophthoromycotina</taxon>
        <taxon>Basidiobolomycetes</taxon>
        <taxon>Basidiobolales</taxon>
        <taxon>Basidiobolaceae</taxon>
        <taxon>Basidiobolus</taxon>
    </lineage>
</organism>
<dbReference type="AlphaFoldDB" id="A0A1Y1X7K1"/>
<dbReference type="InParanoid" id="A0A1Y1X7K1"/>
<protein>
    <submittedName>
        <fullName evidence="3">Uncharacterized protein</fullName>
    </submittedName>
</protein>
<dbReference type="Proteomes" id="UP000193498">
    <property type="component" value="Unassembled WGS sequence"/>
</dbReference>
<gene>
    <name evidence="3" type="ORF">K493DRAFT_241517</name>
</gene>
<comment type="subcellular location">
    <subcellularLocation>
        <location evidence="1">Cytoplasm</location>
    </subcellularLocation>
</comment>
<accession>A0A1Y1X7K1</accession>
<dbReference type="EMBL" id="MCFE01000694">
    <property type="protein sequence ID" value="ORX81715.1"/>
    <property type="molecule type" value="Genomic_DNA"/>
</dbReference>
<evidence type="ECO:0000256" key="1">
    <source>
        <dbReference type="ARBA" id="ARBA00004496"/>
    </source>
</evidence>
<evidence type="ECO:0000313" key="4">
    <source>
        <dbReference type="Proteomes" id="UP000193498"/>
    </source>
</evidence>
<proteinExistence type="predicted"/>
<name>A0A1Y1X7K1_9FUNG</name>
<keyword evidence="2" id="KW-0963">Cytoplasm</keyword>
<dbReference type="GO" id="GO:0007017">
    <property type="term" value="P:microtubule-based process"/>
    <property type="evidence" value="ECO:0007669"/>
    <property type="project" value="InterPro"/>
</dbReference>
<dbReference type="GO" id="GO:0005869">
    <property type="term" value="C:dynactin complex"/>
    <property type="evidence" value="ECO:0007669"/>
    <property type="project" value="InterPro"/>
</dbReference>
<reference evidence="3 4" key="1">
    <citation type="submission" date="2016-07" db="EMBL/GenBank/DDBJ databases">
        <title>Pervasive Adenine N6-methylation of Active Genes in Fungi.</title>
        <authorList>
            <consortium name="DOE Joint Genome Institute"/>
            <person name="Mondo S.J."/>
            <person name="Dannebaum R.O."/>
            <person name="Kuo R.C."/>
            <person name="Labutti K."/>
            <person name="Haridas S."/>
            <person name="Kuo A."/>
            <person name="Salamov A."/>
            <person name="Ahrendt S.R."/>
            <person name="Lipzen A."/>
            <person name="Sullivan W."/>
            <person name="Andreopoulos W.B."/>
            <person name="Clum A."/>
            <person name="Lindquist E."/>
            <person name="Daum C."/>
            <person name="Ramamoorthy G.K."/>
            <person name="Gryganskyi A."/>
            <person name="Culley D."/>
            <person name="Magnuson J.K."/>
            <person name="James T.Y."/>
            <person name="O'Malley M.A."/>
            <person name="Stajich J.E."/>
            <person name="Spatafora J.W."/>
            <person name="Visel A."/>
            <person name="Grigoriev I.V."/>
        </authorList>
    </citation>
    <scope>NUCLEOTIDE SEQUENCE [LARGE SCALE GENOMIC DNA]</scope>
    <source>
        <strain evidence="3 4">CBS 931.73</strain>
    </source>
</reference>
<keyword evidence="4" id="KW-1185">Reference proteome</keyword>
<comment type="caution">
    <text evidence="3">The sequence shown here is derived from an EMBL/GenBank/DDBJ whole genome shotgun (WGS) entry which is preliminary data.</text>
</comment>